<sequence>LLLSLVIYFITTRFGHNHHVNWWVSSSFRQTFRWWANGGGGGLCNHGVGFFGYEANEAGIMGLRGIRAKLIYKNAKF</sequence>
<feature type="non-terminal residue" evidence="2">
    <location>
        <position position="1"/>
    </location>
</feature>
<dbReference type="HOGENOM" id="CLU_2645443_0_0_1"/>
<reference evidence="2 3" key="1">
    <citation type="journal article" date="2013" name="Genome Biol.">
        <title>The genome sequence of the most widely cultivated cacao type and its use to identify candidate genes regulating pod color.</title>
        <authorList>
            <person name="Motamayor J.C."/>
            <person name="Mockaitis K."/>
            <person name="Schmutz J."/>
            <person name="Haiminen N."/>
            <person name="Iii D.L."/>
            <person name="Cornejo O."/>
            <person name="Findley S.D."/>
            <person name="Zheng P."/>
            <person name="Utro F."/>
            <person name="Royaert S."/>
            <person name="Saski C."/>
            <person name="Jenkins J."/>
            <person name="Podicheti R."/>
            <person name="Zhao M."/>
            <person name="Scheffler B.E."/>
            <person name="Stack J.C."/>
            <person name="Feltus F.A."/>
            <person name="Mustiga G.M."/>
            <person name="Amores F."/>
            <person name="Phillips W."/>
            <person name="Marelli J.P."/>
            <person name="May G.D."/>
            <person name="Shapiro H."/>
            <person name="Ma J."/>
            <person name="Bustamante C.D."/>
            <person name="Schnell R.J."/>
            <person name="Main D."/>
            <person name="Gilbert D."/>
            <person name="Parida L."/>
            <person name="Kuhn D.N."/>
        </authorList>
    </citation>
    <scope>NUCLEOTIDE SEQUENCE [LARGE SCALE GENOMIC DNA]</scope>
    <source>
        <strain evidence="3">cv. Matina 1-6</strain>
    </source>
</reference>
<dbReference type="InParanoid" id="S1SMI7"/>
<dbReference type="Gramene" id="EOY20369">
    <property type="protein sequence ID" value="EOY20369"/>
    <property type="gene ID" value="TCM_045967"/>
</dbReference>
<keyword evidence="1" id="KW-0732">Signal</keyword>
<name>S1SMI7_THECC</name>
<evidence type="ECO:0000313" key="2">
    <source>
        <dbReference type="EMBL" id="EOY20369.1"/>
    </source>
</evidence>
<feature type="signal peptide" evidence="1">
    <location>
        <begin position="1"/>
        <end position="17"/>
    </location>
</feature>
<dbReference type="AlphaFoldDB" id="S1SMI7"/>
<evidence type="ECO:0000256" key="1">
    <source>
        <dbReference type="SAM" id="SignalP"/>
    </source>
</evidence>
<proteinExistence type="predicted"/>
<dbReference type="Proteomes" id="UP000026915">
    <property type="component" value="Unassembled WGS sequence"/>
</dbReference>
<accession>S1SMI7</accession>
<keyword evidence="3" id="KW-1185">Reference proteome</keyword>
<protein>
    <submittedName>
        <fullName evidence="2">Uncharacterized protein</fullName>
    </submittedName>
</protein>
<feature type="chain" id="PRO_5004496218" evidence="1">
    <location>
        <begin position="18"/>
        <end position="77"/>
    </location>
</feature>
<evidence type="ECO:0000313" key="3">
    <source>
        <dbReference type="Proteomes" id="UP000026915"/>
    </source>
</evidence>
<organism evidence="2 3">
    <name type="scientific">Theobroma cacao</name>
    <name type="common">Cacao</name>
    <name type="synonym">Cocoa</name>
    <dbReference type="NCBI Taxonomy" id="3641"/>
    <lineage>
        <taxon>Eukaryota</taxon>
        <taxon>Viridiplantae</taxon>
        <taxon>Streptophyta</taxon>
        <taxon>Embryophyta</taxon>
        <taxon>Tracheophyta</taxon>
        <taxon>Spermatophyta</taxon>
        <taxon>Magnoliopsida</taxon>
        <taxon>eudicotyledons</taxon>
        <taxon>Gunneridae</taxon>
        <taxon>Pentapetalae</taxon>
        <taxon>rosids</taxon>
        <taxon>malvids</taxon>
        <taxon>Malvales</taxon>
        <taxon>Malvaceae</taxon>
        <taxon>Byttnerioideae</taxon>
        <taxon>Theobroma</taxon>
    </lineage>
</organism>
<dbReference type="EMBL" id="KE133073">
    <property type="protein sequence ID" value="EOY20369.1"/>
    <property type="molecule type" value="Genomic_DNA"/>
</dbReference>
<gene>
    <name evidence="2" type="ORF">TCM_045967</name>
</gene>